<evidence type="ECO:0000313" key="4">
    <source>
        <dbReference type="EMBL" id="CAB4643163.1"/>
    </source>
</evidence>
<evidence type="ECO:0000256" key="3">
    <source>
        <dbReference type="ARBA" id="ARBA00023306"/>
    </source>
</evidence>
<name>A0A6J6K433_9ZZZZ</name>
<keyword evidence="3" id="KW-0131">Cell cycle</keyword>
<keyword evidence="1" id="KW-0132">Cell division</keyword>
<dbReference type="Gene3D" id="3.30.110.150">
    <property type="entry name" value="SepF-like protein"/>
    <property type="match status" value="1"/>
</dbReference>
<dbReference type="HAMAP" id="MF_01197">
    <property type="entry name" value="SepF"/>
    <property type="match status" value="1"/>
</dbReference>
<dbReference type="GO" id="GO:0000917">
    <property type="term" value="P:division septum assembly"/>
    <property type="evidence" value="ECO:0007669"/>
    <property type="project" value="UniProtKB-KW"/>
</dbReference>
<evidence type="ECO:0000256" key="2">
    <source>
        <dbReference type="ARBA" id="ARBA00023210"/>
    </source>
</evidence>
<dbReference type="PANTHER" id="PTHR35798">
    <property type="entry name" value="CELL DIVISION PROTEIN SEPF"/>
    <property type="match status" value="1"/>
</dbReference>
<dbReference type="Pfam" id="PF04472">
    <property type="entry name" value="SepF"/>
    <property type="match status" value="1"/>
</dbReference>
<dbReference type="AlphaFoldDB" id="A0A6J6K433"/>
<protein>
    <submittedName>
        <fullName evidence="4">Unannotated protein</fullName>
    </submittedName>
</protein>
<keyword evidence="2" id="KW-0717">Septation</keyword>
<gene>
    <name evidence="4" type="ORF">UFOPK2162_00610</name>
</gene>
<reference evidence="4" key="1">
    <citation type="submission" date="2020-05" db="EMBL/GenBank/DDBJ databases">
        <authorList>
            <person name="Chiriac C."/>
            <person name="Salcher M."/>
            <person name="Ghai R."/>
            <person name="Kavagutti S V."/>
        </authorList>
    </citation>
    <scope>NUCLEOTIDE SEQUENCE</scope>
</reference>
<sequence>MSALNKVMEYLGLVDGPEGATEEAKPTATRREVRVTTPTPTPTTFTTSTATGVTVIGGRHAVAAEPVLDLEPSYNIITLHPRSYSEARQMAEHYRQGNPVIINLDDMDESERKRLVDFASGLAFGLQGGIERIASRVFLISPANVSVRTEDKAAYAQASFFNQS</sequence>
<evidence type="ECO:0000256" key="1">
    <source>
        <dbReference type="ARBA" id="ARBA00022618"/>
    </source>
</evidence>
<dbReference type="InterPro" id="IPR007561">
    <property type="entry name" value="Cell_div_SepF/SepF-rel"/>
</dbReference>
<proteinExistence type="inferred from homology"/>
<dbReference type="InterPro" id="IPR038594">
    <property type="entry name" value="SepF-like_sf"/>
</dbReference>
<accession>A0A6J6K433</accession>
<organism evidence="4">
    <name type="scientific">freshwater metagenome</name>
    <dbReference type="NCBI Taxonomy" id="449393"/>
    <lineage>
        <taxon>unclassified sequences</taxon>
        <taxon>metagenomes</taxon>
        <taxon>ecological metagenomes</taxon>
    </lineage>
</organism>
<dbReference type="EMBL" id="CAEZVZ010000067">
    <property type="protein sequence ID" value="CAB4643163.1"/>
    <property type="molecule type" value="Genomic_DNA"/>
</dbReference>
<dbReference type="PANTHER" id="PTHR35798:SF1">
    <property type="entry name" value="CELL DIVISION PROTEIN SEPF"/>
    <property type="match status" value="1"/>
</dbReference>
<dbReference type="InterPro" id="IPR023052">
    <property type="entry name" value="Cell_div_SepF"/>
</dbReference>